<dbReference type="Gene3D" id="1.25.40.390">
    <property type="match status" value="1"/>
</dbReference>
<dbReference type="Proteomes" id="UP000742098">
    <property type="component" value="Unassembled WGS sequence"/>
</dbReference>
<evidence type="ECO:0000313" key="3">
    <source>
        <dbReference type="Proteomes" id="UP000742098"/>
    </source>
</evidence>
<evidence type="ECO:0000313" key="2">
    <source>
        <dbReference type="EMBL" id="HJF69868.1"/>
    </source>
</evidence>
<dbReference type="Pfam" id="PF14322">
    <property type="entry name" value="SusD-like_3"/>
    <property type="match status" value="1"/>
</dbReference>
<dbReference type="EMBL" id="DYVS01000071">
    <property type="protein sequence ID" value="HJF69868.1"/>
    <property type="molecule type" value="Genomic_DNA"/>
</dbReference>
<feature type="domain" description="SusD-like N-terminal" evidence="1">
    <location>
        <begin position="25"/>
        <end position="215"/>
    </location>
</feature>
<sequence length="484" mass="55766">MRTKSIKYMKGLLVGLIVLFSGCGDWLDVNPRTEMKEEDMFQSEKGFQNVMNGVYLQMAAKELYGVNTGCYFQDLLAGYWNSISTSSREQYVMNYYYTYSSVENLIKTIWSQYYTCIANINDLLENLKKTDIHFSYGNKELLMGEAYGLRAFLHLEVLRLFGPVPTGATDATEAIPYVTELTRDPSLLLSLTYGEVKQHILDDLEEAEKYLKDDPFTLGSMVELEKTTTKLVEDDWQLYRQTHFNLYAVDALRARFYQWIGDKEQAAFYAKKVVEVMNPDGTVKFELANESNSYSGSRSNLVMKCEHLFALHCSNQQTLLEGVLNKKGTGTKLRLKQAWIKSIYENPEADCRAKTNRYFEVDGTSAYYLKFAATGSFTVMNMIPLIRVAEMYLILTESLPLAEAQTYFETYRQARGMDISVNFSSENGRRERVQKEYRKEFMGEGQMFFYYKRNNITSWTIPQKITVPANGLVVPKPEGQTMFE</sequence>
<dbReference type="SUPFAM" id="SSF48452">
    <property type="entry name" value="TPR-like"/>
    <property type="match status" value="1"/>
</dbReference>
<name>A0A921H351_9BACT</name>
<comment type="caution">
    <text evidence="2">The sequence shown here is derived from an EMBL/GenBank/DDBJ whole genome shotgun (WGS) entry which is preliminary data.</text>
</comment>
<gene>
    <name evidence="2" type="ORF">K8V05_03840</name>
</gene>
<dbReference type="AlphaFoldDB" id="A0A921H351"/>
<protein>
    <submittedName>
        <fullName evidence="2">RagB/SusD family nutrient uptake outer membrane protein</fullName>
    </submittedName>
</protein>
<proteinExistence type="predicted"/>
<evidence type="ECO:0000259" key="1">
    <source>
        <dbReference type="Pfam" id="PF14322"/>
    </source>
</evidence>
<dbReference type="InterPro" id="IPR011990">
    <property type="entry name" value="TPR-like_helical_dom_sf"/>
</dbReference>
<organism evidence="2 3">
    <name type="scientific">Butyricimonas virosa</name>
    <dbReference type="NCBI Taxonomy" id="544645"/>
    <lineage>
        <taxon>Bacteria</taxon>
        <taxon>Pseudomonadati</taxon>
        <taxon>Bacteroidota</taxon>
        <taxon>Bacteroidia</taxon>
        <taxon>Bacteroidales</taxon>
        <taxon>Odoribacteraceae</taxon>
        <taxon>Butyricimonas</taxon>
    </lineage>
</organism>
<dbReference type="PROSITE" id="PS51257">
    <property type="entry name" value="PROKAR_LIPOPROTEIN"/>
    <property type="match status" value="1"/>
</dbReference>
<reference evidence="2" key="2">
    <citation type="submission" date="2021-09" db="EMBL/GenBank/DDBJ databases">
        <authorList>
            <person name="Gilroy R."/>
        </authorList>
    </citation>
    <scope>NUCLEOTIDE SEQUENCE</scope>
    <source>
        <strain evidence="2">6966</strain>
    </source>
</reference>
<reference evidence="2" key="1">
    <citation type="journal article" date="2021" name="PeerJ">
        <title>Extensive microbial diversity within the chicken gut microbiome revealed by metagenomics and culture.</title>
        <authorList>
            <person name="Gilroy R."/>
            <person name="Ravi A."/>
            <person name="Getino M."/>
            <person name="Pursley I."/>
            <person name="Horton D.L."/>
            <person name="Alikhan N.F."/>
            <person name="Baker D."/>
            <person name="Gharbi K."/>
            <person name="Hall N."/>
            <person name="Watson M."/>
            <person name="Adriaenssens E.M."/>
            <person name="Foster-Nyarko E."/>
            <person name="Jarju S."/>
            <person name="Secka A."/>
            <person name="Antonio M."/>
            <person name="Oren A."/>
            <person name="Chaudhuri R.R."/>
            <person name="La Ragione R."/>
            <person name="Hildebrand F."/>
            <person name="Pallen M.J."/>
        </authorList>
    </citation>
    <scope>NUCLEOTIDE SEQUENCE</scope>
    <source>
        <strain evidence="2">6966</strain>
    </source>
</reference>
<dbReference type="InterPro" id="IPR033985">
    <property type="entry name" value="SusD-like_N"/>
</dbReference>
<accession>A0A921H351</accession>